<keyword evidence="1" id="KW-0040">ANK repeat</keyword>
<dbReference type="EMBL" id="SDAM02029499">
    <property type="protein sequence ID" value="KAH6756841.1"/>
    <property type="molecule type" value="Genomic_DNA"/>
</dbReference>
<dbReference type="PANTHER" id="PTHR24177:SF292">
    <property type="entry name" value="ANKYRIN REPEAT FAMILY PROTEIN-RELATED"/>
    <property type="match status" value="1"/>
</dbReference>
<feature type="transmembrane region" description="Helical" evidence="2">
    <location>
        <begin position="498"/>
        <end position="520"/>
    </location>
</feature>
<sequence>MALLRKPKAMFRNWFLPVSSGLAVAATSGTLASSSSMCLWINDEPPLNDWSIHHAARKGYDEGLVEQMLMQMSNYDHLLSLDSFGQTPLTYAALSGRKDIASLLLRQNPDLIRSPNRTGEFPIQLAAIHRHEDVALFLVDSAMTMTQDFFQPKLWLDDFLIVLVQAQFYGVAACIIDKFAPTSRALLEILVPGEYETVLHALANVLHLLAKQVVEADSWSKLVDKVWGTMKSFGEEKIINLLPPVVLVAAEVGNVRFISRIVKDIPNLLFCEDKDGHTIFHKAVIYRRVEVLSFRKDAGSFIDLIALNKDSQGNNLLHHAAKKINPDHQVSETYPILEIKREVEWYKAIRDVLPLCCGHMVNNEGLTPLQLFAEEHEAMLQRNKAWLRRAAKSCLVVVVMIMSLGYGAILNLTQVLDDQLFHKIKVLAATAHVFAIFTSLLCVAQFWHLGIWNFSVEQFTSHIPRVLFLGVVLLFISTIAVLEVAFSTFLLKFSDYNIFEAVCWVNFLFLLVAILVSYRINKYFSSDPSRRAIRAIFQK</sequence>
<reference evidence="3 4" key="1">
    <citation type="journal article" date="2021" name="Nat. Commun.">
        <title>Incipient diploidization of the medicinal plant Perilla within 10,000 years.</title>
        <authorList>
            <person name="Zhang Y."/>
            <person name="Shen Q."/>
            <person name="Leng L."/>
            <person name="Zhang D."/>
            <person name="Chen S."/>
            <person name="Shi Y."/>
            <person name="Ning Z."/>
            <person name="Chen S."/>
        </authorList>
    </citation>
    <scope>NUCLEOTIDE SEQUENCE [LARGE SCALE GENOMIC DNA]</scope>
    <source>
        <strain evidence="4">cv. PC099</strain>
    </source>
</reference>
<feature type="repeat" description="ANK" evidence="1">
    <location>
        <begin position="84"/>
        <end position="116"/>
    </location>
</feature>
<dbReference type="PANTHER" id="PTHR24177">
    <property type="entry name" value="CASKIN"/>
    <property type="match status" value="1"/>
</dbReference>
<dbReference type="GO" id="GO:0016020">
    <property type="term" value="C:membrane"/>
    <property type="evidence" value="ECO:0007669"/>
    <property type="project" value="TreeGrafter"/>
</dbReference>
<dbReference type="InterPro" id="IPR036770">
    <property type="entry name" value="Ankyrin_rpt-contain_sf"/>
</dbReference>
<feature type="transmembrane region" description="Helical" evidence="2">
    <location>
        <begin position="424"/>
        <end position="447"/>
    </location>
</feature>
<evidence type="ECO:0000313" key="4">
    <source>
        <dbReference type="Proteomes" id="UP001190926"/>
    </source>
</evidence>
<dbReference type="Gene3D" id="1.25.40.20">
    <property type="entry name" value="Ankyrin repeat-containing domain"/>
    <property type="match status" value="2"/>
</dbReference>
<dbReference type="PROSITE" id="PS50088">
    <property type="entry name" value="ANK_REPEAT"/>
    <property type="match status" value="1"/>
</dbReference>
<evidence type="ECO:0008006" key="5">
    <source>
        <dbReference type="Google" id="ProtNLM"/>
    </source>
</evidence>
<keyword evidence="2" id="KW-0812">Transmembrane</keyword>
<dbReference type="PROSITE" id="PS50297">
    <property type="entry name" value="ANK_REP_REGION"/>
    <property type="match status" value="1"/>
</dbReference>
<dbReference type="Pfam" id="PF12796">
    <property type="entry name" value="Ank_2"/>
    <property type="match status" value="1"/>
</dbReference>
<dbReference type="InterPro" id="IPR002110">
    <property type="entry name" value="Ankyrin_rpt"/>
</dbReference>
<feature type="transmembrane region" description="Helical" evidence="2">
    <location>
        <begin position="390"/>
        <end position="412"/>
    </location>
</feature>
<evidence type="ECO:0000313" key="3">
    <source>
        <dbReference type="EMBL" id="KAH6756841.1"/>
    </source>
</evidence>
<accession>A0AAD4NXH2</accession>
<keyword evidence="4" id="KW-1185">Reference proteome</keyword>
<name>A0AAD4NXH2_PERFH</name>
<dbReference type="SMART" id="SM00248">
    <property type="entry name" value="ANK"/>
    <property type="match status" value="3"/>
</dbReference>
<organism evidence="3 4">
    <name type="scientific">Perilla frutescens var. hirtella</name>
    <name type="common">Perilla citriodora</name>
    <name type="synonym">Perilla setoyensis</name>
    <dbReference type="NCBI Taxonomy" id="608512"/>
    <lineage>
        <taxon>Eukaryota</taxon>
        <taxon>Viridiplantae</taxon>
        <taxon>Streptophyta</taxon>
        <taxon>Embryophyta</taxon>
        <taxon>Tracheophyta</taxon>
        <taxon>Spermatophyta</taxon>
        <taxon>Magnoliopsida</taxon>
        <taxon>eudicotyledons</taxon>
        <taxon>Gunneridae</taxon>
        <taxon>Pentapetalae</taxon>
        <taxon>asterids</taxon>
        <taxon>lamiids</taxon>
        <taxon>Lamiales</taxon>
        <taxon>Lamiaceae</taxon>
        <taxon>Nepetoideae</taxon>
        <taxon>Elsholtzieae</taxon>
        <taxon>Perilla</taxon>
    </lineage>
</organism>
<dbReference type="Proteomes" id="UP001190926">
    <property type="component" value="Unassembled WGS sequence"/>
</dbReference>
<gene>
    <name evidence="3" type="ORF">C2S53_000609</name>
</gene>
<evidence type="ECO:0000256" key="1">
    <source>
        <dbReference type="PROSITE-ProRule" id="PRU00023"/>
    </source>
</evidence>
<evidence type="ECO:0000256" key="2">
    <source>
        <dbReference type="SAM" id="Phobius"/>
    </source>
</evidence>
<protein>
    <recommendedName>
        <fullName evidence="5">PGG domain-containing protein</fullName>
    </recommendedName>
</protein>
<dbReference type="SUPFAM" id="SSF48403">
    <property type="entry name" value="Ankyrin repeat"/>
    <property type="match status" value="1"/>
</dbReference>
<comment type="caution">
    <text evidence="3">The sequence shown here is derived from an EMBL/GenBank/DDBJ whole genome shotgun (WGS) entry which is preliminary data.</text>
</comment>
<keyword evidence="2" id="KW-0472">Membrane</keyword>
<keyword evidence="2" id="KW-1133">Transmembrane helix</keyword>
<proteinExistence type="predicted"/>
<feature type="transmembrane region" description="Helical" evidence="2">
    <location>
        <begin position="467"/>
        <end position="491"/>
    </location>
</feature>
<dbReference type="AlphaFoldDB" id="A0AAD4NXH2"/>